<keyword evidence="4" id="KW-1185">Reference proteome</keyword>
<keyword evidence="2" id="KW-0732">Signal</keyword>
<feature type="chain" id="PRO_5038619056" description="Lipoprotein LprG" evidence="2">
    <location>
        <begin position="21"/>
        <end position="259"/>
    </location>
</feature>
<sequence length="259" mass="26638">MNTRRLATTGVALVAALALGLTGCGTGTDADAPAGDGGATTTGAAAASSAPADARAELGAAAQKLNQQSVKMKLTSPVINGSGVMDPATKTGDMTLKMGAEGTFRILMLGNDVYLKVTGMQGMPKKWMHMDATKLGKSGQLNLMPDGDPGGAKQMVQSVVDVEKTGPGSYSGILDYTRTKPDDKAIQALGDKAKAVPFTARVDDQGRLVEFAIDTQVLHESLGTMITTYSDFGAPVSVKKPAASDTQEAPQELIESMGS</sequence>
<evidence type="ECO:0000256" key="1">
    <source>
        <dbReference type="SAM" id="MobiDB-lite"/>
    </source>
</evidence>
<gene>
    <name evidence="3" type="ORF">GA0070610_0614</name>
</gene>
<dbReference type="EMBL" id="LT607733">
    <property type="protein sequence ID" value="SCG14411.1"/>
    <property type="molecule type" value="Genomic_DNA"/>
</dbReference>
<dbReference type="PROSITE" id="PS51257">
    <property type="entry name" value="PROKAR_LIPOPROTEIN"/>
    <property type="match status" value="1"/>
</dbReference>
<evidence type="ECO:0008006" key="5">
    <source>
        <dbReference type="Google" id="ProtNLM"/>
    </source>
</evidence>
<evidence type="ECO:0000313" key="4">
    <source>
        <dbReference type="Proteomes" id="UP000198251"/>
    </source>
</evidence>
<evidence type="ECO:0000256" key="2">
    <source>
        <dbReference type="SAM" id="SignalP"/>
    </source>
</evidence>
<dbReference type="Gene3D" id="2.50.20.20">
    <property type="match status" value="1"/>
</dbReference>
<dbReference type="Proteomes" id="UP000198251">
    <property type="component" value="Chromosome I"/>
</dbReference>
<dbReference type="GeneID" id="95800508"/>
<protein>
    <recommendedName>
        <fullName evidence="5">Lipoprotein LprG</fullName>
    </recommendedName>
</protein>
<accession>A0A1C5G3T9</accession>
<dbReference type="SUPFAM" id="SSF89392">
    <property type="entry name" value="Prokaryotic lipoproteins and lipoprotein localization factors"/>
    <property type="match status" value="1"/>
</dbReference>
<dbReference type="RefSeq" id="WP_088998607.1">
    <property type="nucleotide sequence ID" value="NZ_JBFAAC010000004.1"/>
</dbReference>
<dbReference type="InterPro" id="IPR029046">
    <property type="entry name" value="LolA/LolB/LppX"/>
</dbReference>
<feature type="signal peptide" evidence="2">
    <location>
        <begin position="1"/>
        <end position="20"/>
    </location>
</feature>
<organism evidence="3 4">
    <name type="scientific">Micromonospora echinofusca</name>
    <dbReference type="NCBI Taxonomy" id="47858"/>
    <lineage>
        <taxon>Bacteria</taxon>
        <taxon>Bacillati</taxon>
        <taxon>Actinomycetota</taxon>
        <taxon>Actinomycetes</taxon>
        <taxon>Micromonosporales</taxon>
        <taxon>Micromonosporaceae</taxon>
        <taxon>Micromonospora</taxon>
    </lineage>
</organism>
<name>A0A1C5G3T9_MICEH</name>
<evidence type="ECO:0000313" key="3">
    <source>
        <dbReference type="EMBL" id="SCG14411.1"/>
    </source>
</evidence>
<proteinExistence type="predicted"/>
<reference evidence="3 4" key="1">
    <citation type="submission" date="2016-06" db="EMBL/GenBank/DDBJ databases">
        <authorList>
            <person name="Kjaerup R.B."/>
            <person name="Dalgaard T.S."/>
            <person name="Juul-Madsen H.R."/>
        </authorList>
    </citation>
    <scope>NUCLEOTIDE SEQUENCE [LARGE SCALE GENOMIC DNA]</scope>
    <source>
        <strain evidence="3 4">DSM 43913</strain>
    </source>
</reference>
<dbReference type="AlphaFoldDB" id="A0A1C5G3T9"/>
<feature type="region of interest" description="Disordered" evidence="1">
    <location>
        <begin position="239"/>
        <end position="259"/>
    </location>
</feature>